<accession>A0AAN7GJD3</accession>
<reference evidence="2 3" key="1">
    <citation type="journal article" date="2023" name="Hortic Res">
        <title>Pangenome of water caltrop reveals structural variations and asymmetric subgenome divergence after allopolyploidization.</title>
        <authorList>
            <person name="Zhang X."/>
            <person name="Chen Y."/>
            <person name="Wang L."/>
            <person name="Yuan Y."/>
            <person name="Fang M."/>
            <person name="Shi L."/>
            <person name="Lu R."/>
            <person name="Comes H.P."/>
            <person name="Ma Y."/>
            <person name="Chen Y."/>
            <person name="Huang G."/>
            <person name="Zhou Y."/>
            <person name="Zheng Z."/>
            <person name="Qiu Y."/>
        </authorList>
    </citation>
    <scope>NUCLEOTIDE SEQUENCE [LARGE SCALE GENOMIC DNA]</scope>
    <source>
        <tissue evidence="2">Roots</tissue>
    </source>
</reference>
<dbReference type="Gene3D" id="2.60.40.150">
    <property type="entry name" value="C2 domain"/>
    <property type="match status" value="1"/>
</dbReference>
<protein>
    <recommendedName>
        <fullName evidence="1">C2 domain-containing protein</fullName>
    </recommendedName>
</protein>
<dbReference type="EMBL" id="JAXIOK010000019">
    <property type="protein sequence ID" value="KAK4747380.1"/>
    <property type="molecule type" value="Genomic_DNA"/>
</dbReference>
<gene>
    <name evidence="2" type="ORF">SAY87_013966</name>
</gene>
<dbReference type="InterPro" id="IPR000008">
    <property type="entry name" value="C2_dom"/>
</dbReference>
<dbReference type="Pfam" id="PF00168">
    <property type="entry name" value="C2"/>
    <property type="match status" value="1"/>
</dbReference>
<evidence type="ECO:0000259" key="1">
    <source>
        <dbReference type="PROSITE" id="PS50004"/>
    </source>
</evidence>
<organism evidence="2 3">
    <name type="scientific">Trapa incisa</name>
    <dbReference type="NCBI Taxonomy" id="236973"/>
    <lineage>
        <taxon>Eukaryota</taxon>
        <taxon>Viridiplantae</taxon>
        <taxon>Streptophyta</taxon>
        <taxon>Embryophyta</taxon>
        <taxon>Tracheophyta</taxon>
        <taxon>Spermatophyta</taxon>
        <taxon>Magnoliopsida</taxon>
        <taxon>eudicotyledons</taxon>
        <taxon>Gunneridae</taxon>
        <taxon>Pentapetalae</taxon>
        <taxon>rosids</taxon>
        <taxon>malvids</taxon>
        <taxon>Myrtales</taxon>
        <taxon>Lythraceae</taxon>
        <taxon>Trapa</taxon>
    </lineage>
</organism>
<dbReference type="PANTHER" id="PTHR32246">
    <property type="entry name" value="INGRESSION PROTEIN FIC1"/>
    <property type="match status" value="1"/>
</dbReference>
<sequence>MANSILEVHLISAQKLKPPPSNMRRTETYAIVWVDPATKLRTRIDRIGGENPTWNDKFFFRVTPEFLAGDTSAIAVEIYATGYIRDYPVGSARLLLSNVFSNPDASSSSASDLASKTPSFAAVGIRRPSGKIHGVLNLGAMLIKGTDFSVLKGGMAIGYRDLMGENLRPKKEGRRRKKMSCEEVLASGAESCDNSCSDSADFSDGCDSTTSSSSTASTVLKEWNGFRELAGKSARRASFGGALLCGLPLQR</sequence>
<comment type="caution">
    <text evidence="2">The sequence shown here is derived from an EMBL/GenBank/DDBJ whole genome shotgun (WGS) entry which is preliminary data.</text>
</comment>
<evidence type="ECO:0000313" key="3">
    <source>
        <dbReference type="Proteomes" id="UP001345219"/>
    </source>
</evidence>
<dbReference type="GO" id="GO:0006952">
    <property type="term" value="P:defense response"/>
    <property type="evidence" value="ECO:0007669"/>
    <property type="project" value="InterPro"/>
</dbReference>
<dbReference type="InterPro" id="IPR044750">
    <property type="entry name" value="C2_SRC2/BAP"/>
</dbReference>
<keyword evidence="3" id="KW-1185">Reference proteome</keyword>
<dbReference type="CDD" id="cd04051">
    <property type="entry name" value="C2_SRC2_like"/>
    <property type="match status" value="1"/>
</dbReference>
<dbReference type="Proteomes" id="UP001345219">
    <property type="component" value="Chromosome 12"/>
</dbReference>
<dbReference type="PANTHER" id="PTHR32246:SF69">
    <property type="entry name" value="CALCIUM-DEPENDENT LIPID-BINDING (CALB DOMAIN) FAMILY PROTEIN"/>
    <property type="match status" value="1"/>
</dbReference>
<dbReference type="InterPro" id="IPR035892">
    <property type="entry name" value="C2_domain_sf"/>
</dbReference>
<name>A0AAN7GJD3_9MYRT</name>
<proteinExistence type="predicted"/>
<dbReference type="SMART" id="SM00239">
    <property type="entry name" value="C2"/>
    <property type="match status" value="1"/>
</dbReference>
<dbReference type="AlphaFoldDB" id="A0AAN7GJD3"/>
<dbReference type="SUPFAM" id="SSF49562">
    <property type="entry name" value="C2 domain (Calcium/lipid-binding domain, CaLB)"/>
    <property type="match status" value="1"/>
</dbReference>
<dbReference type="PROSITE" id="PS50004">
    <property type="entry name" value="C2"/>
    <property type="match status" value="1"/>
</dbReference>
<evidence type="ECO:0000313" key="2">
    <source>
        <dbReference type="EMBL" id="KAK4747380.1"/>
    </source>
</evidence>
<feature type="domain" description="C2" evidence="1">
    <location>
        <begin position="1"/>
        <end position="109"/>
    </location>
</feature>